<proteinExistence type="predicted"/>
<evidence type="ECO:0000313" key="2">
    <source>
        <dbReference type="Proteomes" id="UP000349468"/>
    </source>
</evidence>
<dbReference type="EMBL" id="CABVIK010000001">
    <property type="protein sequence ID" value="VVO52282.1"/>
    <property type="molecule type" value="Genomic_DNA"/>
</dbReference>
<accession>A0A5E7GN13</accession>
<dbReference type="AlphaFoldDB" id="A0A5E7GN13"/>
<reference evidence="1 2" key="1">
    <citation type="submission" date="2019-09" db="EMBL/GenBank/DDBJ databases">
        <authorList>
            <person name="Chandra G."/>
            <person name="Truman W A."/>
        </authorList>
    </citation>
    <scope>NUCLEOTIDE SEQUENCE [LARGE SCALE GENOMIC DNA]</scope>
    <source>
        <strain evidence="1">PS870</strain>
    </source>
</reference>
<organism evidence="1 2">
    <name type="scientific">Pseudomonas fluorescens</name>
    <dbReference type="NCBI Taxonomy" id="294"/>
    <lineage>
        <taxon>Bacteria</taxon>
        <taxon>Pseudomonadati</taxon>
        <taxon>Pseudomonadota</taxon>
        <taxon>Gammaproteobacteria</taxon>
        <taxon>Pseudomonadales</taxon>
        <taxon>Pseudomonadaceae</taxon>
        <taxon>Pseudomonas</taxon>
    </lineage>
</organism>
<evidence type="ECO:0000313" key="1">
    <source>
        <dbReference type="EMBL" id="VVO52282.1"/>
    </source>
</evidence>
<protein>
    <submittedName>
        <fullName evidence="1">Uncharacterized protein</fullName>
    </submittedName>
</protein>
<dbReference type="RefSeq" id="WP_154504182.1">
    <property type="nucleotide sequence ID" value="NZ_CABVIK010000001.1"/>
</dbReference>
<gene>
    <name evidence="1" type="ORF">PS870_00365</name>
</gene>
<sequence length="56" mass="6341">MNSNPDAFSAEATQDFYRLFNTTAMAFERDALRISKQIRMAAPEATRKRSNGKQVS</sequence>
<dbReference type="GeneID" id="46433255"/>
<name>A0A5E7GN13_PSEFL</name>
<dbReference type="Proteomes" id="UP000349468">
    <property type="component" value="Unassembled WGS sequence"/>
</dbReference>